<dbReference type="Pfam" id="PF00126">
    <property type="entry name" value="HTH_1"/>
    <property type="match status" value="1"/>
</dbReference>
<dbReference type="PANTHER" id="PTHR30537">
    <property type="entry name" value="HTH-TYPE TRANSCRIPTIONAL REGULATOR"/>
    <property type="match status" value="1"/>
</dbReference>
<dbReference type="Pfam" id="PF03466">
    <property type="entry name" value="LysR_substrate"/>
    <property type="match status" value="1"/>
</dbReference>
<dbReference type="CDD" id="cd08479">
    <property type="entry name" value="PBP2_CrgA_like_9"/>
    <property type="match status" value="1"/>
</dbReference>
<dbReference type="RefSeq" id="WP_036547137.1">
    <property type="nucleotide sequence ID" value="NZ_JMSZ01000030.1"/>
</dbReference>
<dbReference type="PATRIC" id="fig|267850.7.peg.1922"/>
<dbReference type="InterPro" id="IPR036390">
    <property type="entry name" value="WH_DNA-bd_sf"/>
</dbReference>
<dbReference type="SUPFAM" id="SSF46785">
    <property type="entry name" value="Winged helix' DNA-binding domain"/>
    <property type="match status" value="1"/>
</dbReference>
<gene>
    <name evidence="6" type="ORF">ADINL_1953</name>
</gene>
<dbReference type="Gene3D" id="1.10.10.10">
    <property type="entry name" value="Winged helix-like DNA-binding domain superfamily/Winged helix DNA-binding domain"/>
    <property type="match status" value="1"/>
</dbReference>
<comment type="caution">
    <text evidence="6">The sequence shown here is derived from an EMBL/GenBank/DDBJ whole genome shotgun (WGS) entry which is preliminary data.</text>
</comment>
<keyword evidence="2" id="KW-0805">Transcription regulation</keyword>
<dbReference type="GO" id="GO:0006351">
    <property type="term" value="P:DNA-templated transcription"/>
    <property type="evidence" value="ECO:0007669"/>
    <property type="project" value="TreeGrafter"/>
</dbReference>
<dbReference type="InterPro" id="IPR036388">
    <property type="entry name" value="WH-like_DNA-bd_sf"/>
</dbReference>
<dbReference type="GO" id="GO:0003700">
    <property type="term" value="F:DNA-binding transcription factor activity"/>
    <property type="evidence" value="ECO:0007669"/>
    <property type="project" value="InterPro"/>
</dbReference>
<dbReference type="PROSITE" id="PS50931">
    <property type="entry name" value="HTH_LYSR"/>
    <property type="match status" value="1"/>
</dbReference>
<keyword evidence="3" id="KW-0238">DNA-binding</keyword>
<dbReference type="FunFam" id="1.10.10.10:FF:000001">
    <property type="entry name" value="LysR family transcriptional regulator"/>
    <property type="match status" value="1"/>
</dbReference>
<evidence type="ECO:0000256" key="1">
    <source>
        <dbReference type="ARBA" id="ARBA00009437"/>
    </source>
</evidence>
<organism evidence="6 7">
    <name type="scientific">Nitrincola lacisaponensis</name>
    <dbReference type="NCBI Taxonomy" id="267850"/>
    <lineage>
        <taxon>Bacteria</taxon>
        <taxon>Pseudomonadati</taxon>
        <taxon>Pseudomonadota</taxon>
        <taxon>Gammaproteobacteria</taxon>
        <taxon>Oceanospirillales</taxon>
        <taxon>Oceanospirillaceae</taxon>
        <taxon>Nitrincola</taxon>
    </lineage>
</organism>
<sequence>MNNQPSNDDLNVFRQVALRSSFAAAATDLGVSVAYVSKRIRTLEQVLNTQLLHRTTRRVSLTEPGEKVLRCAERILDDLEQLQEAVAQTRQRPGGTLRVSSSFGFGRCHVAPALASLAEAYPELSVRFEVFDRLVDVPGEGIDLDIRVGDDIAPHLIARKLADNHRILCAAPEYLAQQGEPRQLSELNRHECLVIKERDHPFGLWRLVSAKGEQQIRVQGRLSSNHGEVALQWALQGKGILLRSRWDVAPLIRSGQLRQVLCEFSQPASIWAVYPQRLAQSARVRAAVEHLQQWFIRHPPG</sequence>
<dbReference type="InterPro" id="IPR000847">
    <property type="entry name" value="LysR_HTH_N"/>
</dbReference>
<keyword evidence="7" id="KW-1185">Reference proteome</keyword>
<comment type="similarity">
    <text evidence="1">Belongs to the LysR transcriptional regulatory family.</text>
</comment>
<dbReference type="STRING" id="267850.ADINL_1953"/>
<dbReference type="Proteomes" id="UP000027318">
    <property type="component" value="Unassembled WGS sequence"/>
</dbReference>
<dbReference type="InterPro" id="IPR005119">
    <property type="entry name" value="LysR_subst-bd"/>
</dbReference>
<evidence type="ECO:0000256" key="2">
    <source>
        <dbReference type="ARBA" id="ARBA00023015"/>
    </source>
</evidence>
<dbReference type="AlphaFoldDB" id="A0A063Y1F9"/>
<evidence type="ECO:0000256" key="4">
    <source>
        <dbReference type="ARBA" id="ARBA00023163"/>
    </source>
</evidence>
<evidence type="ECO:0000313" key="7">
    <source>
        <dbReference type="Proteomes" id="UP000027318"/>
    </source>
</evidence>
<evidence type="ECO:0000256" key="3">
    <source>
        <dbReference type="ARBA" id="ARBA00023125"/>
    </source>
</evidence>
<dbReference type="EMBL" id="JMSZ01000030">
    <property type="protein sequence ID" value="KDE39499.1"/>
    <property type="molecule type" value="Genomic_DNA"/>
</dbReference>
<feature type="domain" description="HTH lysR-type" evidence="5">
    <location>
        <begin position="5"/>
        <end position="62"/>
    </location>
</feature>
<dbReference type="SUPFAM" id="SSF53850">
    <property type="entry name" value="Periplasmic binding protein-like II"/>
    <property type="match status" value="1"/>
</dbReference>
<keyword evidence="4" id="KW-0804">Transcription</keyword>
<proteinExistence type="inferred from homology"/>
<dbReference type="PANTHER" id="PTHR30537:SF5">
    <property type="entry name" value="HTH-TYPE TRANSCRIPTIONAL ACTIVATOR TTDR-RELATED"/>
    <property type="match status" value="1"/>
</dbReference>
<dbReference type="InterPro" id="IPR058163">
    <property type="entry name" value="LysR-type_TF_proteobact-type"/>
</dbReference>
<evidence type="ECO:0000313" key="6">
    <source>
        <dbReference type="EMBL" id="KDE39499.1"/>
    </source>
</evidence>
<protein>
    <submittedName>
        <fullName evidence="6">Positive regulator of Tartrate dehydrogenase/decarboxylase/D-malic enzyme</fullName>
    </submittedName>
</protein>
<dbReference type="OrthoDB" id="9815676at2"/>
<dbReference type="Gene3D" id="3.40.190.290">
    <property type="match status" value="1"/>
</dbReference>
<reference evidence="6 7" key="1">
    <citation type="journal article" date="2005" name="Int. J. Syst. Evol. Microbiol.">
        <title>Nitrincola lacisaponensis gen. nov., sp. nov., a novel alkaliphilic bacterium isolated from an alkaline, saline lake.</title>
        <authorList>
            <person name="Dimitriu P.A."/>
            <person name="Shukla S.K."/>
            <person name="Conradt J."/>
            <person name="Marquez M.C."/>
            <person name="Ventosa A."/>
            <person name="Maglia A."/>
            <person name="Peyton B.M."/>
            <person name="Pinkart H.C."/>
            <person name="Mormile M.R."/>
        </authorList>
    </citation>
    <scope>NUCLEOTIDE SEQUENCE [LARGE SCALE GENOMIC DNA]</scope>
    <source>
        <strain evidence="6 7">4CA</strain>
    </source>
</reference>
<name>A0A063Y1F9_9GAMM</name>
<accession>A0A063Y1F9</accession>
<evidence type="ECO:0000259" key="5">
    <source>
        <dbReference type="PROSITE" id="PS50931"/>
    </source>
</evidence>
<dbReference type="FunFam" id="3.40.190.290:FF:000001">
    <property type="entry name" value="Transcriptional regulator, LysR family"/>
    <property type="match status" value="1"/>
</dbReference>
<dbReference type="GO" id="GO:0043565">
    <property type="term" value="F:sequence-specific DNA binding"/>
    <property type="evidence" value="ECO:0007669"/>
    <property type="project" value="TreeGrafter"/>
</dbReference>